<keyword evidence="2" id="KW-1185">Reference proteome</keyword>
<evidence type="ECO:0000313" key="1">
    <source>
        <dbReference type="EMBL" id="KIM75085.1"/>
    </source>
</evidence>
<dbReference type="EMBL" id="KN833051">
    <property type="protein sequence ID" value="KIM75085.1"/>
    <property type="molecule type" value="Genomic_DNA"/>
</dbReference>
<dbReference type="AlphaFoldDB" id="A0A0C3ER84"/>
<dbReference type="HOGENOM" id="CLU_2373552_0_0_1"/>
<proteinExistence type="predicted"/>
<name>A0A0C3ER84_PILCF</name>
<reference evidence="1 2" key="1">
    <citation type="submission" date="2014-04" db="EMBL/GenBank/DDBJ databases">
        <authorList>
            <consortium name="DOE Joint Genome Institute"/>
            <person name="Kuo A."/>
            <person name="Tarkka M."/>
            <person name="Buscot F."/>
            <person name="Kohler A."/>
            <person name="Nagy L.G."/>
            <person name="Floudas D."/>
            <person name="Copeland A."/>
            <person name="Barry K.W."/>
            <person name="Cichocki N."/>
            <person name="Veneault-Fourrey C."/>
            <person name="LaButti K."/>
            <person name="Lindquist E.A."/>
            <person name="Lipzen A."/>
            <person name="Lundell T."/>
            <person name="Morin E."/>
            <person name="Murat C."/>
            <person name="Sun H."/>
            <person name="Tunlid A."/>
            <person name="Henrissat B."/>
            <person name="Grigoriev I.V."/>
            <person name="Hibbett D.S."/>
            <person name="Martin F."/>
            <person name="Nordberg H.P."/>
            <person name="Cantor M.N."/>
            <person name="Hua S.X."/>
        </authorList>
    </citation>
    <scope>NUCLEOTIDE SEQUENCE [LARGE SCALE GENOMIC DNA]</scope>
    <source>
        <strain evidence="1 2">F 1598</strain>
    </source>
</reference>
<dbReference type="Proteomes" id="UP000054166">
    <property type="component" value="Unassembled WGS sequence"/>
</dbReference>
<organism evidence="1 2">
    <name type="scientific">Piloderma croceum (strain F 1598)</name>
    <dbReference type="NCBI Taxonomy" id="765440"/>
    <lineage>
        <taxon>Eukaryota</taxon>
        <taxon>Fungi</taxon>
        <taxon>Dikarya</taxon>
        <taxon>Basidiomycota</taxon>
        <taxon>Agaricomycotina</taxon>
        <taxon>Agaricomycetes</taxon>
        <taxon>Agaricomycetidae</taxon>
        <taxon>Atheliales</taxon>
        <taxon>Atheliaceae</taxon>
        <taxon>Piloderma</taxon>
    </lineage>
</organism>
<protein>
    <submittedName>
        <fullName evidence="1">Uncharacterized protein</fullName>
    </submittedName>
</protein>
<reference evidence="2" key="2">
    <citation type="submission" date="2015-01" db="EMBL/GenBank/DDBJ databases">
        <title>Evolutionary Origins and Diversification of the Mycorrhizal Mutualists.</title>
        <authorList>
            <consortium name="DOE Joint Genome Institute"/>
            <consortium name="Mycorrhizal Genomics Consortium"/>
            <person name="Kohler A."/>
            <person name="Kuo A."/>
            <person name="Nagy L.G."/>
            <person name="Floudas D."/>
            <person name="Copeland A."/>
            <person name="Barry K.W."/>
            <person name="Cichocki N."/>
            <person name="Veneault-Fourrey C."/>
            <person name="LaButti K."/>
            <person name="Lindquist E.A."/>
            <person name="Lipzen A."/>
            <person name="Lundell T."/>
            <person name="Morin E."/>
            <person name="Murat C."/>
            <person name="Riley R."/>
            <person name="Ohm R."/>
            <person name="Sun H."/>
            <person name="Tunlid A."/>
            <person name="Henrissat B."/>
            <person name="Grigoriev I.V."/>
            <person name="Hibbett D.S."/>
            <person name="Martin F."/>
        </authorList>
    </citation>
    <scope>NUCLEOTIDE SEQUENCE [LARGE SCALE GENOMIC DNA]</scope>
    <source>
        <strain evidence="2">F 1598</strain>
    </source>
</reference>
<gene>
    <name evidence="1" type="ORF">PILCRDRAFT_687961</name>
</gene>
<sequence>MAHANRDVSSTIMCMESCTYRTIRSTRLNLAPHKKLSIPEFGHCAIKYCTCAGDVIPTMRKGTVMNLAYKYRMGLSVTEREMSMRWIGTTLSMLL</sequence>
<accession>A0A0C3ER84</accession>
<dbReference type="InParanoid" id="A0A0C3ER84"/>
<evidence type="ECO:0000313" key="2">
    <source>
        <dbReference type="Proteomes" id="UP000054166"/>
    </source>
</evidence>